<dbReference type="OrthoDB" id="2018133at2759"/>
<dbReference type="Proteomes" id="UP000070121">
    <property type="component" value="Unassembled WGS sequence"/>
</dbReference>
<dbReference type="STRING" id="1209931.A0A135V539"/>
<dbReference type="InterPro" id="IPR045002">
    <property type="entry name" value="Ech1-like"/>
</dbReference>
<proteinExistence type="predicted"/>
<dbReference type="EMBL" id="JFFI01000425">
    <property type="protein sequence ID" value="KXH67799.1"/>
    <property type="molecule type" value="Genomic_DNA"/>
</dbReference>
<dbReference type="InterPro" id="IPR001753">
    <property type="entry name" value="Enoyl-CoA_hydra/iso"/>
</dbReference>
<protein>
    <recommendedName>
        <fullName evidence="3">Enoyl-CoA hydratase/isomerase</fullName>
    </recommendedName>
</protein>
<dbReference type="AlphaFoldDB" id="A0A135V539"/>
<dbReference type="GO" id="GO:0016853">
    <property type="term" value="F:isomerase activity"/>
    <property type="evidence" value="ECO:0007669"/>
    <property type="project" value="InterPro"/>
</dbReference>
<gene>
    <name evidence="1" type="ORF">CSAL01_01037</name>
</gene>
<dbReference type="Gene3D" id="3.90.226.10">
    <property type="entry name" value="2-enoyl-CoA Hydratase, Chain A, domain 1"/>
    <property type="match status" value="1"/>
</dbReference>
<evidence type="ECO:0008006" key="3">
    <source>
        <dbReference type="Google" id="ProtNLM"/>
    </source>
</evidence>
<name>A0A135V539_9PEZI</name>
<accession>A0A135V539</accession>
<sequence>MASSPNKLPESYTSFNYDGLLVSHVPASSQSVTKVIMITLNRPKKYNAMKGDMFTGLEVIFNTVSEDPRVRAVVITGAGKAFSGGADLDVGFMGMVSLKETEESMRDFRDWAIARPPRRGDGGYEPRHGPADQRSLFKVLALARGDGRVRGESGGGSGGEYVVGEYQVDEGYDGILSAFAEGGARVGFEGVCAACWDGG</sequence>
<evidence type="ECO:0000313" key="2">
    <source>
        <dbReference type="Proteomes" id="UP000070121"/>
    </source>
</evidence>
<dbReference type="PANTHER" id="PTHR43149">
    <property type="entry name" value="ENOYL-COA HYDRATASE"/>
    <property type="match status" value="1"/>
</dbReference>
<comment type="caution">
    <text evidence="1">The sequence shown here is derived from an EMBL/GenBank/DDBJ whole genome shotgun (WGS) entry which is preliminary data.</text>
</comment>
<dbReference type="InterPro" id="IPR029045">
    <property type="entry name" value="ClpP/crotonase-like_dom_sf"/>
</dbReference>
<evidence type="ECO:0000313" key="1">
    <source>
        <dbReference type="EMBL" id="KXH67799.1"/>
    </source>
</evidence>
<organism evidence="1 2">
    <name type="scientific">Colletotrichum salicis</name>
    <dbReference type="NCBI Taxonomy" id="1209931"/>
    <lineage>
        <taxon>Eukaryota</taxon>
        <taxon>Fungi</taxon>
        <taxon>Dikarya</taxon>
        <taxon>Ascomycota</taxon>
        <taxon>Pezizomycotina</taxon>
        <taxon>Sordariomycetes</taxon>
        <taxon>Hypocreomycetidae</taxon>
        <taxon>Glomerellales</taxon>
        <taxon>Glomerellaceae</taxon>
        <taxon>Colletotrichum</taxon>
        <taxon>Colletotrichum acutatum species complex</taxon>
    </lineage>
</organism>
<dbReference type="Pfam" id="PF00378">
    <property type="entry name" value="ECH_1"/>
    <property type="match status" value="1"/>
</dbReference>
<reference evidence="1 2" key="1">
    <citation type="submission" date="2014-02" db="EMBL/GenBank/DDBJ databases">
        <title>The genome sequence of Colletotrichum salicis CBS 607.94.</title>
        <authorList>
            <person name="Baroncelli R."/>
            <person name="Thon M.R."/>
        </authorList>
    </citation>
    <scope>NUCLEOTIDE SEQUENCE [LARGE SCALE GENOMIC DNA]</scope>
    <source>
        <strain evidence="1 2">CBS 607.94</strain>
    </source>
</reference>
<dbReference type="CDD" id="cd06558">
    <property type="entry name" value="crotonase-like"/>
    <property type="match status" value="1"/>
</dbReference>
<dbReference type="SUPFAM" id="SSF52096">
    <property type="entry name" value="ClpP/crotonase"/>
    <property type="match status" value="1"/>
</dbReference>
<keyword evidence="2" id="KW-1185">Reference proteome</keyword>